<dbReference type="SUPFAM" id="SSF56801">
    <property type="entry name" value="Acetyl-CoA synthetase-like"/>
    <property type="match status" value="1"/>
</dbReference>
<dbReference type="SUPFAM" id="SSF51161">
    <property type="entry name" value="Trimeric LpxA-like enzymes"/>
    <property type="match status" value="2"/>
</dbReference>
<dbReference type="InterPro" id="IPR000873">
    <property type="entry name" value="AMP-dep_synth/lig_dom"/>
</dbReference>
<evidence type="ECO:0000313" key="4">
    <source>
        <dbReference type="EMBL" id="CAF3925320.1"/>
    </source>
</evidence>
<dbReference type="PANTHER" id="PTHR45527">
    <property type="entry name" value="NONRIBOSOMAL PEPTIDE SYNTHETASE"/>
    <property type="match status" value="1"/>
</dbReference>
<feature type="domain" description="Carrier" evidence="3">
    <location>
        <begin position="791"/>
        <end position="866"/>
    </location>
</feature>
<dbReference type="AlphaFoldDB" id="A0A819J203"/>
<dbReference type="GO" id="GO:0043041">
    <property type="term" value="P:amino acid activation for nonribosomal peptide biosynthetic process"/>
    <property type="evidence" value="ECO:0007669"/>
    <property type="project" value="TreeGrafter"/>
</dbReference>
<dbReference type="InterPro" id="IPR023213">
    <property type="entry name" value="CAT-like_dom_sf"/>
</dbReference>
<dbReference type="InterPro" id="IPR042099">
    <property type="entry name" value="ANL_N_sf"/>
</dbReference>
<dbReference type="Gene3D" id="3.40.50.12780">
    <property type="entry name" value="N-terminal domain of ligase-like"/>
    <property type="match status" value="1"/>
</dbReference>
<name>A0A819J203_9BILA</name>
<dbReference type="InterPro" id="IPR001242">
    <property type="entry name" value="Condensation_dom"/>
</dbReference>
<dbReference type="Gene3D" id="1.10.1200.10">
    <property type="entry name" value="ACP-like"/>
    <property type="match status" value="1"/>
</dbReference>
<dbReference type="InterPro" id="IPR009081">
    <property type="entry name" value="PP-bd_ACP"/>
</dbReference>
<accession>A0A819J203</accession>
<dbReference type="InterPro" id="IPR045851">
    <property type="entry name" value="AMP-bd_C_sf"/>
</dbReference>
<dbReference type="GO" id="GO:0005737">
    <property type="term" value="C:cytoplasm"/>
    <property type="evidence" value="ECO:0007669"/>
    <property type="project" value="TreeGrafter"/>
</dbReference>
<evidence type="ECO:0000256" key="2">
    <source>
        <dbReference type="ARBA" id="ARBA00022553"/>
    </source>
</evidence>
<protein>
    <recommendedName>
        <fullName evidence="3">Carrier domain-containing protein</fullName>
    </recommendedName>
</protein>
<dbReference type="GO" id="GO:0003824">
    <property type="term" value="F:catalytic activity"/>
    <property type="evidence" value="ECO:0007669"/>
    <property type="project" value="InterPro"/>
</dbReference>
<dbReference type="PROSITE" id="PS50075">
    <property type="entry name" value="CARRIER"/>
    <property type="match status" value="1"/>
</dbReference>
<dbReference type="Gene3D" id="3.30.559.10">
    <property type="entry name" value="Chloramphenicol acetyltransferase-like domain"/>
    <property type="match status" value="1"/>
</dbReference>
<keyword evidence="2" id="KW-0597">Phosphoprotein</keyword>
<dbReference type="InterPro" id="IPR036736">
    <property type="entry name" value="ACP-like_sf"/>
</dbReference>
<evidence type="ECO:0000259" key="3">
    <source>
        <dbReference type="PROSITE" id="PS50075"/>
    </source>
</evidence>
<dbReference type="GO" id="GO:0044550">
    <property type="term" value="P:secondary metabolite biosynthetic process"/>
    <property type="evidence" value="ECO:0007669"/>
    <property type="project" value="TreeGrafter"/>
</dbReference>
<dbReference type="Gene3D" id="2.160.10.10">
    <property type="entry name" value="Hexapeptide repeat proteins"/>
    <property type="match status" value="2"/>
</dbReference>
<evidence type="ECO:0000313" key="5">
    <source>
        <dbReference type="Proteomes" id="UP000663823"/>
    </source>
</evidence>
<dbReference type="Pfam" id="PF00501">
    <property type="entry name" value="AMP-binding"/>
    <property type="match status" value="2"/>
</dbReference>
<dbReference type="SUPFAM" id="SSF52777">
    <property type="entry name" value="CoA-dependent acyltransferases"/>
    <property type="match status" value="2"/>
</dbReference>
<gene>
    <name evidence="4" type="ORF">OTI717_LOCUS25047</name>
</gene>
<dbReference type="PANTHER" id="PTHR45527:SF1">
    <property type="entry name" value="FATTY ACID SYNTHASE"/>
    <property type="match status" value="1"/>
</dbReference>
<dbReference type="GO" id="GO:0031177">
    <property type="term" value="F:phosphopantetheine binding"/>
    <property type="evidence" value="ECO:0007669"/>
    <property type="project" value="TreeGrafter"/>
</dbReference>
<reference evidence="4" key="1">
    <citation type="submission" date="2021-02" db="EMBL/GenBank/DDBJ databases">
        <authorList>
            <person name="Nowell W R."/>
        </authorList>
    </citation>
    <scope>NUCLEOTIDE SEQUENCE</scope>
</reference>
<sequence length="1198" mass="135861">MHDEKQNFQLFDLAKALVFRCHILHHTSISSNDLLCDKDAIIFNFHHASFDFPSMDLFLHDLNQAYITSELSTNEDTILRYLDYATIEQKMPMTAASMFWLDTLRDYKIDHSLPLPFDRYRLSDEYRTGREMSVSFDFGEDLSHVFLAYSSSNSITALQLALACYYAFLFKLTNGEKDLCIGMNTHGRYKEELMSVIGMFVNTIPLRCQLDPHWSFHQLVEHVKEIITNTLKYSYFPLQRILSQHPNATKPAFIETSFEFQSFKSKSDKKEMMIGNARIIAAPISKNIGEDGIMSNFDFTLTIQHDLDIDQLSCTINASLDLFDRKTIDIITQRFHSMLEQLFNVTDIQMKKPIYEFSLILPNEKFFTKSMNNTQVIGMMAIEMIGAVYCSLSPRDPEHRLHLLVEQTRSQLVLVHHLTKKKFNDSIISLDIDLVLIDNELESGINFGRLSNANVTIENVAYTIFTSGSTGMPKAAHIRHRNFSECIRCFIYIDAFNEKDTIVQMARCSFDVHVLDILGALMVGATTVMLRPGGLIDFEYLSTVLRKKQITYIKTVPSEVFPVKLARLMRNMVTSPCRIWNFYGPAEITIDCTSHVVDIASDTKSIPIERALPNYQCLLLDSWLQCVVIPQEGELYVGGVGVFVGYLGRDDLTARALIMIDGEIFYRTGDLVRMDNNGLLHYQGRKDHQIKLHGQRIELGETERCLLNTSISACVVIKWNDDHLIAYVQSTDINEEQLRKHCHSHLPPHMIPSLFIILDKLPLNANGKIDRKLLPAPQFSSLTNIDQTDGIPLTSLEAHLQRIFSEAFHNESPNVNMPFGQLGGTSLDAMRALVLIRQEIRTKVDANLLFANPSIRQLARVIEPLLVTYDDLSVTTSVLKFQEDQDRSMPSLCIEILGPVTSGYYPMNSYYYLHKLWLRQLIITSFHQALDFLPSYNVLSSSLLRWLGAHIEDDVKFAEFPQILRFPSNLLNIERGVTTFGGANLASFEMTKEGICCLDEIHLGSHTNLGNWCTIMPATRLPPKVIVGSLTLVTRKTVSREGNCVLLGIPAREMPFVMPENTSVFLRTLMSEFSAFVGPYLSGTQFLVFLFRMLGAQIGSDVILPDIRCLTDPHLVNVGDHVRLNMGAYIQAHTFEQRILKLAPITVNHSSVLMSNVLVLSGATLQGQNRILPWTLVIKDDQLPPNTSWSGVPAKQVI</sequence>
<dbReference type="EMBL" id="CAJOAX010004878">
    <property type="protein sequence ID" value="CAF3925320.1"/>
    <property type="molecule type" value="Genomic_DNA"/>
</dbReference>
<evidence type="ECO:0000256" key="1">
    <source>
        <dbReference type="ARBA" id="ARBA00022450"/>
    </source>
</evidence>
<dbReference type="Pfam" id="PF00668">
    <property type="entry name" value="Condensation"/>
    <property type="match status" value="1"/>
</dbReference>
<organism evidence="4 5">
    <name type="scientific">Rotaria sordida</name>
    <dbReference type="NCBI Taxonomy" id="392033"/>
    <lineage>
        <taxon>Eukaryota</taxon>
        <taxon>Metazoa</taxon>
        <taxon>Spiralia</taxon>
        <taxon>Gnathifera</taxon>
        <taxon>Rotifera</taxon>
        <taxon>Eurotatoria</taxon>
        <taxon>Bdelloidea</taxon>
        <taxon>Philodinida</taxon>
        <taxon>Philodinidae</taxon>
        <taxon>Rotaria</taxon>
    </lineage>
</organism>
<dbReference type="Pfam" id="PF00550">
    <property type="entry name" value="PP-binding"/>
    <property type="match status" value="1"/>
</dbReference>
<dbReference type="Gene3D" id="3.40.50.980">
    <property type="match status" value="2"/>
</dbReference>
<dbReference type="Gene3D" id="3.30.559.30">
    <property type="entry name" value="Nonribosomal peptide synthetase, condensation domain"/>
    <property type="match status" value="1"/>
</dbReference>
<dbReference type="Proteomes" id="UP000663823">
    <property type="component" value="Unassembled WGS sequence"/>
</dbReference>
<dbReference type="Gene3D" id="3.30.300.30">
    <property type="match status" value="1"/>
</dbReference>
<dbReference type="SUPFAM" id="SSF47336">
    <property type="entry name" value="ACP-like"/>
    <property type="match status" value="1"/>
</dbReference>
<dbReference type="InterPro" id="IPR011004">
    <property type="entry name" value="Trimer_LpxA-like_sf"/>
</dbReference>
<keyword evidence="1" id="KW-0596">Phosphopantetheine</keyword>
<comment type="caution">
    <text evidence="4">The sequence shown here is derived from an EMBL/GenBank/DDBJ whole genome shotgun (WGS) entry which is preliminary data.</text>
</comment>
<proteinExistence type="predicted"/>